<gene>
    <name evidence="4" type="ORF">KIPB_004494</name>
</gene>
<feature type="transmembrane region" description="Helical" evidence="2">
    <location>
        <begin position="941"/>
        <end position="963"/>
    </location>
</feature>
<accession>A0A9K3CVS8</accession>
<dbReference type="Gene3D" id="3.30.70.1230">
    <property type="entry name" value="Nucleotide cyclase"/>
    <property type="match status" value="2"/>
</dbReference>
<dbReference type="SMART" id="SM00044">
    <property type="entry name" value="CYCc"/>
    <property type="match status" value="1"/>
</dbReference>
<proteinExistence type="predicted"/>
<feature type="transmembrane region" description="Helical" evidence="2">
    <location>
        <begin position="969"/>
        <end position="986"/>
    </location>
</feature>
<feature type="transmembrane region" description="Helical" evidence="2">
    <location>
        <begin position="993"/>
        <end position="1012"/>
    </location>
</feature>
<feature type="domain" description="Guanylate cyclase" evidence="3">
    <location>
        <begin position="197"/>
        <end position="336"/>
    </location>
</feature>
<evidence type="ECO:0000259" key="3">
    <source>
        <dbReference type="PROSITE" id="PS50125"/>
    </source>
</evidence>
<dbReference type="EMBL" id="BDIP01000964">
    <property type="protein sequence ID" value="GIQ83213.1"/>
    <property type="molecule type" value="Genomic_DNA"/>
</dbReference>
<feature type="region of interest" description="Disordered" evidence="1">
    <location>
        <begin position="573"/>
        <end position="640"/>
    </location>
</feature>
<dbReference type="InterPro" id="IPR029787">
    <property type="entry name" value="Nucleotide_cyclase"/>
</dbReference>
<feature type="domain" description="Guanylate cyclase" evidence="3">
    <location>
        <begin position="1281"/>
        <end position="1420"/>
    </location>
</feature>
<feature type="compositionally biased region" description="Basic and acidic residues" evidence="1">
    <location>
        <begin position="533"/>
        <end position="542"/>
    </location>
</feature>
<feature type="region of interest" description="Disordered" evidence="1">
    <location>
        <begin position="533"/>
        <end position="555"/>
    </location>
</feature>
<dbReference type="SUPFAM" id="SSF55073">
    <property type="entry name" value="Nucleotide cyclase"/>
    <property type="match status" value="2"/>
</dbReference>
<keyword evidence="5" id="KW-1185">Reference proteome</keyword>
<dbReference type="GO" id="GO:0019934">
    <property type="term" value="P:cGMP-mediated signaling"/>
    <property type="evidence" value="ECO:0007669"/>
    <property type="project" value="TreeGrafter"/>
</dbReference>
<protein>
    <recommendedName>
        <fullName evidence="3">Guanylate cyclase domain-containing protein</fullName>
    </recommendedName>
</protein>
<dbReference type="Pfam" id="PF00211">
    <property type="entry name" value="Guanylate_cyc"/>
    <property type="match status" value="2"/>
</dbReference>
<keyword evidence="2" id="KW-0472">Membrane</keyword>
<reference evidence="4 5" key="1">
    <citation type="journal article" date="2018" name="PLoS ONE">
        <title>The draft genome of Kipferlia bialata reveals reductive genome evolution in fornicate parasites.</title>
        <authorList>
            <person name="Tanifuji G."/>
            <person name="Takabayashi S."/>
            <person name="Kume K."/>
            <person name="Takagi M."/>
            <person name="Nakayama T."/>
            <person name="Kamikawa R."/>
            <person name="Inagaki Y."/>
            <person name="Hashimoto T."/>
        </authorList>
    </citation>
    <scope>NUCLEOTIDE SEQUENCE [LARGE SCALE GENOMIC DNA]</scope>
    <source>
        <strain evidence="4">NY0173</strain>
    </source>
</reference>
<dbReference type="Proteomes" id="UP000265618">
    <property type="component" value="Unassembled WGS sequence"/>
</dbReference>
<organism evidence="4 5">
    <name type="scientific">Kipferlia bialata</name>
    <dbReference type="NCBI Taxonomy" id="797122"/>
    <lineage>
        <taxon>Eukaryota</taxon>
        <taxon>Metamonada</taxon>
        <taxon>Carpediemonas-like organisms</taxon>
        <taxon>Kipferlia</taxon>
    </lineage>
</organism>
<dbReference type="PANTHER" id="PTHR45655:SF13">
    <property type="entry name" value="SOLUBLE GUANYLATE CYCLASE GCY-32-RELATED"/>
    <property type="match status" value="1"/>
</dbReference>
<keyword evidence="2" id="KW-1133">Transmembrane helix</keyword>
<dbReference type="GO" id="GO:0004383">
    <property type="term" value="F:guanylate cyclase activity"/>
    <property type="evidence" value="ECO:0007669"/>
    <property type="project" value="TreeGrafter"/>
</dbReference>
<feature type="region of interest" description="Disordered" evidence="1">
    <location>
        <begin position="1234"/>
        <end position="1264"/>
    </location>
</feature>
<evidence type="ECO:0000313" key="4">
    <source>
        <dbReference type="EMBL" id="GIQ83213.1"/>
    </source>
</evidence>
<dbReference type="GO" id="GO:0008074">
    <property type="term" value="C:guanylate cyclase complex, soluble"/>
    <property type="evidence" value="ECO:0007669"/>
    <property type="project" value="TreeGrafter"/>
</dbReference>
<feature type="transmembrane region" description="Helical" evidence="2">
    <location>
        <begin position="794"/>
        <end position="812"/>
    </location>
</feature>
<comment type="caution">
    <text evidence="4">The sequence shown here is derived from an EMBL/GenBank/DDBJ whole genome shotgun (WGS) entry which is preliminary data.</text>
</comment>
<evidence type="ECO:0000313" key="5">
    <source>
        <dbReference type="Proteomes" id="UP000265618"/>
    </source>
</evidence>
<name>A0A9K3CVS8_9EUKA</name>
<evidence type="ECO:0000256" key="1">
    <source>
        <dbReference type="SAM" id="MobiDB-lite"/>
    </source>
</evidence>
<dbReference type="PANTHER" id="PTHR45655">
    <property type="entry name" value="GUANYLATE CYCLASE SOLUBLE SUBUNIT BETA-2"/>
    <property type="match status" value="1"/>
</dbReference>
<evidence type="ECO:0000256" key="2">
    <source>
        <dbReference type="SAM" id="Phobius"/>
    </source>
</evidence>
<dbReference type="InterPro" id="IPR001054">
    <property type="entry name" value="A/G_cyclase"/>
</dbReference>
<dbReference type="CDD" id="cd07302">
    <property type="entry name" value="CHD"/>
    <property type="match status" value="2"/>
</dbReference>
<keyword evidence="2" id="KW-0812">Transmembrane</keyword>
<dbReference type="PROSITE" id="PS50125">
    <property type="entry name" value="GUANYLATE_CYCLASE_2"/>
    <property type="match status" value="2"/>
</dbReference>
<sequence length="1578" mass="172107">MYAMVAREAVSLKSETGLAETATMSVVSVPSIASIRPSIKPELLQCLCILIVFIGMREFPKLGGTTRVFMVGEVGLMVCNLQFMLESRKGQISRGSRWYLLGTLLLTVGGALWELKHYEVPSVLSLSAPLLAMVSIHTWLVWRSTAHLETSVDRQVVRLNRAIDASMGVFCSSLPSGTREYVTAPDMQDASPSGCVTFEAYSVIAFIGTTPASSNSCVPTAQHISDLVLLTSLLDELVTMSEGSVEKVKGADGTYIVVSRATSKEGSELAAWDIVTFCSIARVAFLLARSQYFPMTTLKSLRSGVSLGPITEGVLGERELMYDVFGDTVNTAARLMSKAGDWDLLVSEDVANAVSSVADRDGCRDQHSLMGSDVYLEYVCTRPSINFLKGKGLFPCRHVHLSEACMAQTQECLGEILSGVLGGMVDRHQTWTERMLAPAQYMLRHLGTRRRGERSTSTPYAQSGSDIASTEYIADTIVHRPWHVIRARFADLGTLKSGCNETQDAYLDALSPADRVSSVPFLGDTQTLGVREREIDTDRDVDGLGGSRKSNTATPILNGRVLGDLVLPTSRLGKRSARYEGESSGSDTGSEGGIDDECTPTQSPRAWGESTPESPSVPLSESESSSIGAGYGGAEESLPVEPYTVTDTLTREASDPASLLGDTGVSRVSTPSSSWLSRTLGRARDRTWGVKSAKEILNQPCPDIQSLDGQLLDDLQRVHQRVTSTHGPTGRVPSLPELTEVVWNKEPIDPMRRLILMLRVIPTVCRMSFQQSLGDTSVFLVMHTLLKLRRKCKIVTLLNVCQLLLVTLGYIASNFTEQVAPIRYHILETALEDEIALRAWHHFQHALMIHGVISLVRLFVFPYSVKKWSTSILRLLGQALFPEGPGEITGYRDVRKEYRRVNVAKVVTQLSTVALITYAARELSVLISRSTELGISDMPMLGSYGMTLGLMALNECIVALFALNDVDSVVVVCISLLLHILMSFYLKGMSMESSLVFVPALLVTLFALIVSINQVANMCVSLRQLVETLAGQTLVGRVASGRYFSRILSPVIAKASGLFDVSASVFRKDAIAFVTKNKAKPSPAGVEGTVIVSMLYDQVRSLTNEVCGVAVDPLPETQKFLKSYYKDLTVDPLAASGSGMSGTLRIPEEEKHSPLHIREREILALFREWYPVSVSASAQVARLRATTPGRLSFSESSDPGMNDTFMGMRGTFHHVHQAARDHYEIGSDTEASDYLPPDALSVSDTEDSQGMNDMSEPTRQKERDAEALMRRHEISLFPLCVYVKLDIVGFTSFCQQHSSDHVVATLKTLFSGLDDLVLSRAGIGVTKVKTIGDAYEVMRAFTAAEMATLTVDSVLQSISDMASFSLQMVRSCETSFSVSGSPLHVRCGLAVGPAFACVIGSVRVSYDIFGLAPSRARLMEELSPVGCVTVSSDVYELLSAAQAKHPRFGSLRPMRSTSVFKWTNFAQDADTLKPTPTKEFMFGDVVSKSEQSTAAVKGFTQTAQNLLDVLYHPAPGDATEDDIERAERALQCLVDRSCPETDPTHDSMLMSKRDPILYTQDQGTQNLTGVVLVGETDV</sequence>
<dbReference type="GO" id="GO:0070482">
    <property type="term" value="P:response to oxygen levels"/>
    <property type="evidence" value="ECO:0007669"/>
    <property type="project" value="TreeGrafter"/>
</dbReference>
<feature type="compositionally biased region" description="Low complexity" evidence="1">
    <location>
        <begin position="609"/>
        <end position="628"/>
    </location>
</feature>